<dbReference type="AlphaFoldDB" id="A0A1S9PD04"/>
<protein>
    <recommendedName>
        <fullName evidence="4">Ankyrin repeat domain-containing protein</fullName>
    </recommendedName>
</protein>
<dbReference type="EMBL" id="MBTF01000023">
    <property type="protein sequence ID" value="OOQ58809.1"/>
    <property type="molecule type" value="Genomic_DNA"/>
</dbReference>
<dbReference type="Proteomes" id="UP000189739">
    <property type="component" value="Unassembled WGS sequence"/>
</dbReference>
<evidence type="ECO:0008006" key="4">
    <source>
        <dbReference type="Google" id="ProtNLM"/>
    </source>
</evidence>
<feature type="signal peptide" evidence="1">
    <location>
        <begin position="1"/>
        <end position="19"/>
    </location>
</feature>
<keyword evidence="3" id="KW-1185">Reference proteome</keyword>
<accession>A0A1S9PD04</accession>
<comment type="caution">
    <text evidence="2">The sequence shown here is derived from an EMBL/GenBank/DDBJ whole genome shotgun (WGS) entry which is preliminary data.</text>
</comment>
<dbReference type="STRING" id="1792845.BC343_09185"/>
<name>A0A1S9PD04_9SPHI</name>
<sequence>MARIITALLFACFSCACSAQSLCEKLATLKKEYYGFKPNTLNDKQTDAKSAQLDKFWDLAKTDPAAALPCLKEMVLAENNDPYFCFDAATLILTLDKKEEYLDAVLASVKKTDLNNIQGEPYLNVSFLLGNKGKDIAPLAEKLISTPKVHVYLAMHAIDLSAIDASLFLYNLMSIKAAEDNLIGITENGTPTGKHNAAVVLNLLSTDRGDSLLNKLLAENKLADSTKAFVLHDRKEFTKGDGKDKEVRDEATIRNERTKTITGLSDESIERYFALTAELMSVRYKKKK</sequence>
<proteinExistence type="predicted"/>
<organism evidence="2 3">
    <name type="scientific">Mucilaginibacter pedocola</name>
    <dbReference type="NCBI Taxonomy" id="1792845"/>
    <lineage>
        <taxon>Bacteria</taxon>
        <taxon>Pseudomonadati</taxon>
        <taxon>Bacteroidota</taxon>
        <taxon>Sphingobacteriia</taxon>
        <taxon>Sphingobacteriales</taxon>
        <taxon>Sphingobacteriaceae</taxon>
        <taxon>Mucilaginibacter</taxon>
    </lineage>
</organism>
<reference evidence="2 3" key="1">
    <citation type="submission" date="2016-07" db="EMBL/GenBank/DDBJ databases">
        <title>Genomic analysis of zinc-resistant bacterium Mucilaginibacter pedocola TBZ30.</title>
        <authorList>
            <person name="Huang J."/>
            <person name="Tang J."/>
        </authorList>
    </citation>
    <scope>NUCLEOTIDE SEQUENCE [LARGE SCALE GENOMIC DNA]</scope>
    <source>
        <strain evidence="2 3">TBZ30</strain>
    </source>
</reference>
<feature type="chain" id="PRO_5012843021" description="Ankyrin repeat domain-containing protein" evidence="1">
    <location>
        <begin position="20"/>
        <end position="288"/>
    </location>
</feature>
<dbReference type="PROSITE" id="PS51257">
    <property type="entry name" value="PROKAR_LIPOPROTEIN"/>
    <property type="match status" value="1"/>
</dbReference>
<evidence type="ECO:0000256" key="1">
    <source>
        <dbReference type="SAM" id="SignalP"/>
    </source>
</evidence>
<evidence type="ECO:0000313" key="3">
    <source>
        <dbReference type="Proteomes" id="UP000189739"/>
    </source>
</evidence>
<keyword evidence="1" id="KW-0732">Signal</keyword>
<gene>
    <name evidence="2" type="ORF">BC343_09185</name>
</gene>
<evidence type="ECO:0000313" key="2">
    <source>
        <dbReference type="EMBL" id="OOQ58809.1"/>
    </source>
</evidence>